<dbReference type="OrthoDB" id="8437302at2"/>
<dbReference type="KEGG" id="cnan:A2G96_04150"/>
<keyword evidence="3" id="KW-0238">DNA-binding</keyword>
<dbReference type="FunFam" id="1.10.10.10:FF:000001">
    <property type="entry name" value="LysR family transcriptional regulator"/>
    <property type="match status" value="1"/>
</dbReference>
<dbReference type="Gene3D" id="3.40.190.290">
    <property type="match status" value="1"/>
</dbReference>
<gene>
    <name evidence="6" type="ORF">A2G96_04150</name>
</gene>
<dbReference type="InterPro" id="IPR036390">
    <property type="entry name" value="WH_DNA-bd_sf"/>
</dbReference>
<accession>A0A142JFY7</accession>
<dbReference type="InterPro" id="IPR000847">
    <property type="entry name" value="LysR_HTH_N"/>
</dbReference>
<keyword evidence="7" id="KW-1185">Reference proteome</keyword>
<dbReference type="CDD" id="cd08440">
    <property type="entry name" value="PBP2_LTTR_like_4"/>
    <property type="match status" value="1"/>
</dbReference>
<comment type="similarity">
    <text evidence="1">Belongs to the LysR transcriptional regulatory family.</text>
</comment>
<keyword evidence="2" id="KW-0805">Transcription regulation</keyword>
<reference evidence="6 7" key="1">
    <citation type="submission" date="2016-03" db="EMBL/GenBank/DDBJ databases">
        <title>Complete genome sequence of a novel chlorpyrifos degrading bacterium, Cupriavidus nantongensis sp. X1.</title>
        <authorList>
            <person name="Fang L."/>
        </authorList>
    </citation>
    <scope>NUCLEOTIDE SEQUENCE [LARGE SCALE GENOMIC DNA]</scope>
    <source>
        <strain evidence="6 7">X1</strain>
    </source>
</reference>
<dbReference type="PANTHER" id="PTHR30419:SF14">
    <property type="entry name" value="LYSR FAMILY TRANSCRIPTIONAL REGULATOR"/>
    <property type="match status" value="1"/>
</dbReference>
<evidence type="ECO:0000256" key="3">
    <source>
        <dbReference type="ARBA" id="ARBA00023125"/>
    </source>
</evidence>
<dbReference type="RefSeq" id="WP_062797032.1">
    <property type="nucleotide sequence ID" value="NZ_CP014844.1"/>
</dbReference>
<dbReference type="Pfam" id="PF03466">
    <property type="entry name" value="LysR_substrate"/>
    <property type="match status" value="1"/>
</dbReference>
<dbReference type="GO" id="GO:0003677">
    <property type="term" value="F:DNA binding"/>
    <property type="evidence" value="ECO:0007669"/>
    <property type="project" value="UniProtKB-KW"/>
</dbReference>
<protein>
    <submittedName>
        <fullName evidence="6">LysR family transcriptional regulator</fullName>
    </submittedName>
</protein>
<dbReference type="InterPro" id="IPR036388">
    <property type="entry name" value="WH-like_DNA-bd_sf"/>
</dbReference>
<dbReference type="AlphaFoldDB" id="A0A142JFY7"/>
<sequence length="305" mass="32830">MNYTLRQLRVFLAVASSGGFSRAADAVGLTQPAVSRGVAELEDALGVRLLDRTTREVVLTEAGHALAPALERLLGQLDDTLEETRQLGERYRGRVVIAGAPTISARLMPLYVAACAAQYPEIRLTVRDNVQADGLEQVRAGAVDFGVLIDPLVRDGLLVDPVATDPFCFVCRRDHPLAQAESVPWSALHGMRLVLLDFASGSRPLIDRVFGRHGVVPQVVQELGHSASVFGMVEAGIGASVLPSFSLPLPAASPLVWRPLVPREERSIVMVRREDRSLSPAAAAVWDLVRRLTVRAEAPTISAAA</sequence>
<evidence type="ECO:0000313" key="7">
    <source>
        <dbReference type="Proteomes" id="UP000075238"/>
    </source>
</evidence>
<dbReference type="Pfam" id="PF00126">
    <property type="entry name" value="HTH_1"/>
    <property type="match status" value="1"/>
</dbReference>
<dbReference type="InterPro" id="IPR005119">
    <property type="entry name" value="LysR_subst-bd"/>
</dbReference>
<feature type="domain" description="HTH lysR-type" evidence="5">
    <location>
        <begin position="1"/>
        <end position="60"/>
    </location>
</feature>
<evidence type="ECO:0000256" key="1">
    <source>
        <dbReference type="ARBA" id="ARBA00009437"/>
    </source>
</evidence>
<organism evidence="6 7">
    <name type="scientific">Cupriavidus nantongensis</name>
    <dbReference type="NCBI Taxonomy" id="1796606"/>
    <lineage>
        <taxon>Bacteria</taxon>
        <taxon>Pseudomonadati</taxon>
        <taxon>Pseudomonadota</taxon>
        <taxon>Betaproteobacteria</taxon>
        <taxon>Burkholderiales</taxon>
        <taxon>Burkholderiaceae</taxon>
        <taxon>Cupriavidus</taxon>
    </lineage>
</organism>
<dbReference type="Proteomes" id="UP000075238">
    <property type="component" value="Chromosome 1"/>
</dbReference>
<dbReference type="GO" id="GO:0003700">
    <property type="term" value="F:DNA-binding transcription factor activity"/>
    <property type="evidence" value="ECO:0007669"/>
    <property type="project" value="InterPro"/>
</dbReference>
<dbReference type="GO" id="GO:0005829">
    <property type="term" value="C:cytosol"/>
    <property type="evidence" value="ECO:0007669"/>
    <property type="project" value="TreeGrafter"/>
</dbReference>
<evidence type="ECO:0000313" key="6">
    <source>
        <dbReference type="EMBL" id="AMR76999.1"/>
    </source>
</evidence>
<evidence type="ECO:0000259" key="5">
    <source>
        <dbReference type="PROSITE" id="PS50931"/>
    </source>
</evidence>
<dbReference type="Gene3D" id="1.10.10.10">
    <property type="entry name" value="Winged helix-like DNA-binding domain superfamily/Winged helix DNA-binding domain"/>
    <property type="match status" value="1"/>
</dbReference>
<dbReference type="SUPFAM" id="SSF53850">
    <property type="entry name" value="Periplasmic binding protein-like II"/>
    <property type="match status" value="1"/>
</dbReference>
<name>A0A142JFY7_9BURK</name>
<keyword evidence="4" id="KW-0804">Transcription</keyword>
<dbReference type="PRINTS" id="PR00039">
    <property type="entry name" value="HTHLYSR"/>
</dbReference>
<dbReference type="EMBL" id="CP014844">
    <property type="protein sequence ID" value="AMR76999.1"/>
    <property type="molecule type" value="Genomic_DNA"/>
</dbReference>
<evidence type="ECO:0000256" key="2">
    <source>
        <dbReference type="ARBA" id="ARBA00023015"/>
    </source>
</evidence>
<dbReference type="PROSITE" id="PS50931">
    <property type="entry name" value="HTH_LYSR"/>
    <property type="match status" value="1"/>
</dbReference>
<evidence type="ECO:0000256" key="4">
    <source>
        <dbReference type="ARBA" id="ARBA00023163"/>
    </source>
</evidence>
<dbReference type="InterPro" id="IPR050950">
    <property type="entry name" value="HTH-type_LysR_regulators"/>
</dbReference>
<dbReference type="PANTHER" id="PTHR30419">
    <property type="entry name" value="HTH-TYPE TRANSCRIPTIONAL REGULATOR YBHD"/>
    <property type="match status" value="1"/>
</dbReference>
<dbReference type="STRING" id="1796606.A2G96_04150"/>
<proteinExistence type="inferred from homology"/>
<dbReference type="SUPFAM" id="SSF46785">
    <property type="entry name" value="Winged helix' DNA-binding domain"/>
    <property type="match status" value="1"/>
</dbReference>